<feature type="region of interest" description="Disordered" evidence="1">
    <location>
        <begin position="302"/>
        <end position="352"/>
    </location>
</feature>
<gene>
    <name evidence="3" type="primary">LOC105044895</name>
</gene>
<dbReference type="GeneID" id="105044895"/>
<feature type="region of interest" description="Disordered" evidence="1">
    <location>
        <begin position="40"/>
        <end position="83"/>
    </location>
</feature>
<sequence>MDSGPADYNEDDFEEYNPHPYQGGYDIALTYGTPLPPSPAICYPLSSSTPGLPPPPLAEEPKPAPTPRSPPPQAAAPIPVPEAAPIPVPVAPVPVPEPEPERPPPYDYGTQGSYRPVPYFPDFFRSWLFRVEGHWSPWGRALDYLFGHAQGYGERRIGVDSYGIPIYANKNQSSQSISVQVEPAPAQRLDFYDVHSEEADESWSSYGERREESYGYVNPTYAYDRRYYEQPLSIQVSPSEHKVFEEQVYHDQYSSSYDESNYVTDLFGSLSYGYERHYHEQPLNVQIEPIEQTWSQKLSYNDDYQQPASPESNWHSSSSNERGGEGHIFGDPDYAYRRHSNEQTHGDQLEPFVPSWSRNLGYPEFHGEEVSHKSSRGNEDDMFTNLNHAYERHYHEDPLCLQLEPFKPSWSQNPSYYKVYDDEVPPMSNGDNDSENDGFQFFYPF</sequence>
<dbReference type="PANTHER" id="PTHR33971:SF4">
    <property type="entry name" value="OS07G0682700 PROTEIN"/>
    <property type="match status" value="1"/>
</dbReference>
<evidence type="ECO:0000313" key="3">
    <source>
        <dbReference type="RefSeq" id="XP_010921279.1"/>
    </source>
</evidence>
<reference evidence="3" key="1">
    <citation type="submission" date="2025-08" db="UniProtKB">
        <authorList>
            <consortium name="RefSeq"/>
        </authorList>
    </citation>
    <scope>IDENTIFICATION</scope>
</reference>
<dbReference type="OrthoDB" id="768992at2759"/>
<proteinExistence type="predicted"/>
<name>A0A6I9RCT5_ELAGV</name>
<dbReference type="InParanoid" id="A0A6I9RCT5"/>
<dbReference type="FunCoup" id="A0A6I9RCT5">
    <property type="interactions" value="123"/>
</dbReference>
<organism evidence="2 3">
    <name type="scientific">Elaeis guineensis var. tenera</name>
    <name type="common">Oil palm</name>
    <dbReference type="NCBI Taxonomy" id="51953"/>
    <lineage>
        <taxon>Eukaryota</taxon>
        <taxon>Viridiplantae</taxon>
        <taxon>Streptophyta</taxon>
        <taxon>Embryophyta</taxon>
        <taxon>Tracheophyta</taxon>
        <taxon>Spermatophyta</taxon>
        <taxon>Magnoliopsida</taxon>
        <taxon>Liliopsida</taxon>
        <taxon>Arecaceae</taxon>
        <taxon>Arecoideae</taxon>
        <taxon>Cocoseae</taxon>
        <taxon>Elaeidinae</taxon>
        <taxon>Elaeis</taxon>
    </lineage>
</organism>
<dbReference type="InterPro" id="IPR038943">
    <property type="entry name" value="PLDrp1-like"/>
</dbReference>
<keyword evidence="2" id="KW-1185">Reference proteome</keyword>
<protein>
    <submittedName>
        <fullName evidence="3">Uncharacterized protein At5g39570</fullName>
    </submittedName>
</protein>
<feature type="compositionally biased region" description="Low complexity" evidence="1">
    <location>
        <begin position="309"/>
        <end position="321"/>
    </location>
</feature>
<dbReference type="Proteomes" id="UP000504607">
    <property type="component" value="Chromosome 5"/>
</dbReference>
<evidence type="ECO:0000256" key="1">
    <source>
        <dbReference type="SAM" id="MobiDB-lite"/>
    </source>
</evidence>
<feature type="compositionally biased region" description="Pro residues" evidence="1">
    <location>
        <begin position="51"/>
        <end position="83"/>
    </location>
</feature>
<dbReference type="AlphaFoldDB" id="A0A6I9RCT5"/>
<feature type="region of interest" description="Disordered" evidence="1">
    <location>
        <begin position="1"/>
        <end position="25"/>
    </location>
</feature>
<evidence type="ECO:0000313" key="2">
    <source>
        <dbReference type="Proteomes" id="UP000504607"/>
    </source>
</evidence>
<accession>A0A6I9RCT5</accession>
<dbReference type="PANTHER" id="PTHR33971">
    <property type="entry name" value="OS06G0232000 PROTEIN"/>
    <property type="match status" value="1"/>
</dbReference>
<dbReference type="GO" id="GO:0070300">
    <property type="term" value="F:phosphatidic acid binding"/>
    <property type="evidence" value="ECO:0007669"/>
    <property type="project" value="InterPro"/>
</dbReference>
<dbReference type="RefSeq" id="XP_010921279.1">
    <property type="nucleotide sequence ID" value="XM_010922977.3"/>
</dbReference>
<dbReference type="KEGG" id="egu:105044895"/>
<feature type="compositionally biased region" description="Basic and acidic residues" evidence="1">
    <location>
        <begin position="322"/>
        <end position="348"/>
    </location>
</feature>